<keyword evidence="7" id="KW-0675">Receptor</keyword>
<keyword evidence="3 11" id="KW-0812">Transmembrane</keyword>
<evidence type="ECO:0000259" key="13">
    <source>
        <dbReference type="SMART" id="SM00079"/>
    </source>
</evidence>
<dbReference type="Pfam" id="PF01094">
    <property type="entry name" value="ANF_receptor"/>
    <property type="match status" value="1"/>
</dbReference>
<evidence type="ECO:0000256" key="4">
    <source>
        <dbReference type="ARBA" id="ARBA00022989"/>
    </source>
</evidence>
<evidence type="ECO:0000256" key="6">
    <source>
        <dbReference type="ARBA" id="ARBA00023136"/>
    </source>
</evidence>
<evidence type="ECO:0000313" key="15">
    <source>
        <dbReference type="Proteomes" id="UP001642487"/>
    </source>
</evidence>
<organism evidence="14 15">
    <name type="scientific">Citrullus colocynthis</name>
    <name type="common">colocynth</name>
    <dbReference type="NCBI Taxonomy" id="252529"/>
    <lineage>
        <taxon>Eukaryota</taxon>
        <taxon>Viridiplantae</taxon>
        <taxon>Streptophyta</taxon>
        <taxon>Embryophyta</taxon>
        <taxon>Tracheophyta</taxon>
        <taxon>Spermatophyta</taxon>
        <taxon>Magnoliopsida</taxon>
        <taxon>eudicotyledons</taxon>
        <taxon>Gunneridae</taxon>
        <taxon>Pentapetalae</taxon>
        <taxon>rosids</taxon>
        <taxon>fabids</taxon>
        <taxon>Cucurbitales</taxon>
        <taxon>Cucurbitaceae</taxon>
        <taxon>Benincaseae</taxon>
        <taxon>Citrullus</taxon>
    </lineage>
</organism>
<name>A0ABP0XWM8_9ROSI</name>
<evidence type="ECO:0000256" key="10">
    <source>
        <dbReference type="ARBA" id="ARBA00023303"/>
    </source>
</evidence>
<evidence type="ECO:0000256" key="9">
    <source>
        <dbReference type="ARBA" id="ARBA00023286"/>
    </source>
</evidence>
<dbReference type="EMBL" id="OZ021745">
    <property type="protein sequence ID" value="CAK9312568.1"/>
    <property type="molecule type" value="Genomic_DNA"/>
</dbReference>
<dbReference type="InterPro" id="IPR001828">
    <property type="entry name" value="ANF_lig-bd_rcpt"/>
</dbReference>
<feature type="chain" id="PRO_5045275368" description="Ionotropic glutamate receptor C-terminal domain-containing protein" evidence="12">
    <location>
        <begin position="23"/>
        <end position="837"/>
    </location>
</feature>
<evidence type="ECO:0000256" key="3">
    <source>
        <dbReference type="ARBA" id="ARBA00022692"/>
    </source>
</evidence>
<sequence length="837" mass="94325">MFRSDIYLFYLVGAIMLGGSWSEAKVPTNETHLRSCSADHPKSIVKMGVVADNSSRLGREQIVAIYMAFQQQFLFPNSCQKLELLLRNSPDNSVQAIATALNLITHKQVKAMLGTFTREEISSIYELHKPSKNIPIISLSSSSFVSSPTKSNQLFSFLQMANDITHQIQCIAAIVGEFRWKKVTALYEHKNEDFTTNNMAILKLLSDSLRDVNSEIENHIAFSLSDPKLLTEEKLMNLSSNSNRVFILVQSSMELATLLFKKAKKLNMMTNGYVWIVGDQIANLMDSLDSSAFHNLQGVIGCKIHYGETKTSFKKFKTKFRRNYMAEFPEEEGQAEPSIFALRAYDASKAIIDSTMENLNVVESKFEGVSGEISFKNGILSQLPMFQIINVYGKSYKEIAFWSTRFGFSDILYQQSSIRNNNATFNLSSIVFWPGNAKRVPKGWDFMNRQKTLKIGVPTTAAFQEFVRVDYNHPNGPHISGFSITVFQIVAANLMLSYEFVPRNNTYDDLLKQVYNKELDGAVGDFGIFADRFRYVDFSEPYLENAAVMIVKEEQLKWTRLWLFMRAFTTEMWLLMLSMHIFVSSAIWLVERKHNDALKGIGNMLWFSVSVIFYLHREPVKSGLGRLVLGPWLFTILIVTASFTASLSSMMTISRSQPSFLDIETLKQQNATVGCNKGSVMKRAVLDVMSFHPQNVKEIPSIDLFPNAFESGDIQAAFMSAPHAKVFLAKHCKDYTKVTIFKLLGMAFAFPKGSPLTVEISATIADLTERREIPDLKTTLLSTFNCSSNDDDTDRLGLGPEPFAGLLLISGLIASMAVLITASRLLFFNFVKPHIPI</sequence>
<dbReference type="Proteomes" id="UP001642487">
    <property type="component" value="Chromosome 11"/>
</dbReference>
<evidence type="ECO:0000256" key="5">
    <source>
        <dbReference type="ARBA" id="ARBA00023065"/>
    </source>
</evidence>
<keyword evidence="8" id="KW-0325">Glycoprotein</keyword>
<keyword evidence="10" id="KW-0407">Ion channel</keyword>
<dbReference type="Gene3D" id="3.40.50.2300">
    <property type="match status" value="2"/>
</dbReference>
<feature type="transmembrane region" description="Helical" evidence="11">
    <location>
        <begin position="572"/>
        <end position="590"/>
    </location>
</feature>
<dbReference type="SMART" id="SM00079">
    <property type="entry name" value="PBPe"/>
    <property type="match status" value="1"/>
</dbReference>
<reference evidence="14 15" key="1">
    <citation type="submission" date="2024-03" db="EMBL/GenBank/DDBJ databases">
        <authorList>
            <person name="Gkanogiannis A."/>
            <person name="Becerra Lopez-Lavalle L."/>
        </authorList>
    </citation>
    <scope>NUCLEOTIDE SEQUENCE [LARGE SCALE GENOMIC DNA]</scope>
</reference>
<keyword evidence="4 11" id="KW-1133">Transmembrane helix</keyword>
<evidence type="ECO:0000313" key="14">
    <source>
        <dbReference type="EMBL" id="CAK9312568.1"/>
    </source>
</evidence>
<keyword evidence="2" id="KW-0813">Transport</keyword>
<evidence type="ECO:0000256" key="11">
    <source>
        <dbReference type="SAM" id="Phobius"/>
    </source>
</evidence>
<keyword evidence="9" id="KW-1071">Ligand-gated ion channel</keyword>
<dbReference type="SUPFAM" id="SSF53850">
    <property type="entry name" value="Periplasmic binding protein-like II"/>
    <property type="match status" value="1"/>
</dbReference>
<feature type="signal peptide" evidence="12">
    <location>
        <begin position="1"/>
        <end position="22"/>
    </location>
</feature>
<dbReference type="InterPro" id="IPR001320">
    <property type="entry name" value="Iontro_rcpt_C"/>
</dbReference>
<dbReference type="InterPro" id="IPR015683">
    <property type="entry name" value="Ionotropic_Glu_rcpt"/>
</dbReference>
<feature type="transmembrane region" description="Helical" evidence="11">
    <location>
        <begin position="627"/>
        <end position="647"/>
    </location>
</feature>
<evidence type="ECO:0000256" key="7">
    <source>
        <dbReference type="ARBA" id="ARBA00023170"/>
    </source>
</evidence>
<proteinExistence type="predicted"/>
<keyword evidence="15" id="KW-1185">Reference proteome</keyword>
<dbReference type="InterPro" id="IPR028082">
    <property type="entry name" value="Peripla_BP_I"/>
</dbReference>
<dbReference type="Gene3D" id="1.10.287.70">
    <property type="match status" value="1"/>
</dbReference>
<dbReference type="PANTHER" id="PTHR18966">
    <property type="entry name" value="IONOTROPIC GLUTAMATE RECEPTOR"/>
    <property type="match status" value="1"/>
</dbReference>
<feature type="domain" description="Ionotropic glutamate receptor C-terminal" evidence="13">
    <location>
        <begin position="454"/>
        <end position="783"/>
    </location>
</feature>
<feature type="transmembrane region" description="Helical" evidence="11">
    <location>
        <begin position="803"/>
        <end position="827"/>
    </location>
</feature>
<evidence type="ECO:0000256" key="1">
    <source>
        <dbReference type="ARBA" id="ARBA00004141"/>
    </source>
</evidence>
<comment type="subcellular location">
    <subcellularLocation>
        <location evidence="1">Membrane</location>
        <topology evidence="1">Multi-pass membrane protein</topology>
    </subcellularLocation>
</comment>
<accession>A0ABP0XWM8</accession>
<protein>
    <recommendedName>
        <fullName evidence="13">Ionotropic glutamate receptor C-terminal domain-containing protein</fullName>
    </recommendedName>
</protein>
<dbReference type="Pfam" id="PF00060">
    <property type="entry name" value="Lig_chan"/>
    <property type="match status" value="1"/>
</dbReference>
<feature type="transmembrane region" description="Helical" evidence="11">
    <location>
        <begin position="597"/>
        <end position="615"/>
    </location>
</feature>
<dbReference type="Gene3D" id="3.40.190.10">
    <property type="entry name" value="Periplasmic binding protein-like II"/>
    <property type="match status" value="1"/>
</dbReference>
<dbReference type="SUPFAM" id="SSF53822">
    <property type="entry name" value="Periplasmic binding protein-like I"/>
    <property type="match status" value="1"/>
</dbReference>
<evidence type="ECO:0000256" key="2">
    <source>
        <dbReference type="ARBA" id="ARBA00022448"/>
    </source>
</evidence>
<gene>
    <name evidence="14" type="ORF">CITCOLO1_LOCUS4262</name>
</gene>
<evidence type="ECO:0000256" key="8">
    <source>
        <dbReference type="ARBA" id="ARBA00023180"/>
    </source>
</evidence>
<evidence type="ECO:0000256" key="12">
    <source>
        <dbReference type="SAM" id="SignalP"/>
    </source>
</evidence>
<keyword evidence="6 11" id="KW-0472">Membrane</keyword>
<keyword evidence="5" id="KW-0406">Ion transport</keyword>
<keyword evidence="12" id="KW-0732">Signal</keyword>